<gene>
    <name evidence="3" type="ORF">B0J12DRAFT_305875</name>
</gene>
<feature type="region of interest" description="Disordered" evidence="1">
    <location>
        <begin position="1"/>
        <end position="44"/>
    </location>
</feature>
<protein>
    <recommendedName>
        <fullName evidence="5">Fucose-specific lectin</fullName>
    </recommendedName>
</protein>
<proteinExistence type="predicted"/>
<reference evidence="3 4" key="1">
    <citation type="journal article" date="2021" name="Nat. Commun.">
        <title>Genetic determinants of endophytism in the Arabidopsis root mycobiome.</title>
        <authorList>
            <person name="Mesny F."/>
            <person name="Miyauchi S."/>
            <person name="Thiergart T."/>
            <person name="Pickel B."/>
            <person name="Atanasova L."/>
            <person name="Karlsson M."/>
            <person name="Huettel B."/>
            <person name="Barry K.W."/>
            <person name="Haridas S."/>
            <person name="Chen C."/>
            <person name="Bauer D."/>
            <person name="Andreopoulos W."/>
            <person name="Pangilinan J."/>
            <person name="LaButti K."/>
            <person name="Riley R."/>
            <person name="Lipzen A."/>
            <person name="Clum A."/>
            <person name="Drula E."/>
            <person name="Henrissat B."/>
            <person name="Kohler A."/>
            <person name="Grigoriev I.V."/>
            <person name="Martin F.M."/>
            <person name="Hacquard S."/>
        </authorList>
    </citation>
    <scope>NUCLEOTIDE SEQUENCE [LARGE SCALE GENOMIC DNA]</scope>
    <source>
        <strain evidence="3 4">MPI-SDFR-AT-0080</strain>
    </source>
</reference>
<evidence type="ECO:0000313" key="3">
    <source>
        <dbReference type="EMBL" id="KAH7032397.1"/>
    </source>
</evidence>
<keyword evidence="2" id="KW-1133">Transmembrane helix</keyword>
<name>A0ABQ8FXF1_9PEZI</name>
<keyword evidence="2" id="KW-0472">Membrane</keyword>
<dbReference type="Proteomes" id="UP000774617">
    <property type="component" value="Unassembled WGS sequence"/>
</dbReference>
<feature type="region of interest" description="Disordered" evidence="1">
    <location>
        <begin position="113"/>
        <end position="147"/>
    </location>
</feature>
<evidence type="ECO:0008006" key="5">
    <source>
        <dbReference type="Google" id="ProtNLM"/>
    </source>
</evidence>
<keyword evidence="2" id="KW-0812">Transmembrane</keyword>
<organism evidence="3 4">
    <name type="scientific">Macrophomina phaseolina</name>
    <dbReference type="NCBI Taxonomy" id="35725"/>
    <lineage>
        <taxon>Eukaryota</taxon>
        <taxon>Fungi</taxon>
        <taxon>Dikarya</taxon>
        <taxon>Ascomycota</taxon>
        <taxon>Pezizomycotina</taxon>
        <taxon>Dothideomycetes</taxon>
        <taxon>Dothideomycetes incertae sedis</taxon>
        <taxon>Botryosphaeriales</taxon>
        <taxon>Botryosphaeriaceae</taxon>
        <taxon>Macrophomina</taxon>
    </lineage>
</organism>
<dbReference type="Gene3D" id="2.120.10.70">
    <property type="entry name" value="Fucose-specific lectin"/>
    <property type="match status" value="1"/>
</dbReference>
<accession>A0ABQ8FXF1</accession>
<feature type="compositionally biased region" description="Basic and acidic residues" evidence="1">
    <location>
        <begin position="1"/>
        <end position="16"/>
    </location>
</feature>
<feature type="transmembrane region" description="Helical" evidence="2">
    <location>
        <begin position="89"/>
        <end position="114"/>
    </location>
</feature>
<dbReference type="EMBL" id="JAGTJR010000040">
    <property type="protein sequence ID" value="KAH7032397.1"/>
    <property type="molecule type" value="Genomic_DNA"/>
</dbReference>
<comment type="caution">
    <text evidence="3">The sequence shown here is derived from an EMBL/GenBank/DDBJ whole genome shotgun (WGS) entry which is preliminary data.</text>
</comment>
<dbReference type="SUPFAM" id="SSF89372">
    <property type="entry name" value="Fucose-specific lectin"/>
    <property type="match status" value="1"/>
</dbReference>
<feature type="compositionally biased region" description="Low complexity" evidence="1">
    <location>
        <begin position="121"/>
        <end position="147"/>
    </location>
</feature>
<keyword evidence="4" id="KW-1185">Reference proteome</keyword>
<evidence type="ECO:0000313" key="4">
    <source>
        <dbReference type="Proteomes" id="UP000774617"/>
    </source>
</evidence>
<evidence type="ECO:0000256" key="1">
    <source>
        <dbReference type="SAM" id="MobiDB-lite"/>
    </source>
</evidence>
<evidence type="ECO:0000256" key="2">
    <source>
        <dbReference type="SAM" id="Phobius"/>
    </source>
</evidence>
<sequence>MSQGHAEKRSSGDLKADQPMTDAPKYVVTDSSDLPEVVHHSSPEVVQENYPECIDSTLPEAVPTPALDNKEIASPPKEPTICGLRRKTFWIVFVVVLAIIVAAAVGGGVGGALANKKSDDSTSTSGSSSSSSDSSSSSGDASSTSSATTLLPNTRLSSINFTDSDGTENYHVFYQLTSKAIYQSAWNSSARTWEAFEVLSDTDNIKNNTPISAALYWHSSSRRDFHIQYLDPSNGIRGLISNNKPYGPFDSSGINGRYTAGPSSGLASYGRACQDCYNANVVVWQDAKAKLQVAVNSPWTQQQLPPSTPSAVNGTRMALGPVFAAGGTKYLTWYVNGEDTGNLTQLLWDGKNWFNSTLPAQLGADAAIAAFAYGYNGTADFSMQAVTSKQNGDGVGLTAWDAAEETWAEGVDASSGATGLESIAAGSDLAANYGGRVYGFVGNGSLGEWLWSQEGGYTFNGWVNTTIP</sequence>